<comment type="caution">
    <text evidence="7">The sequence shown here is derived from an EMBL/GenBank/DDBJ whole genome shotgun (WGS) entry which is preliminary data.</text>
</comment>
<evidence type="ECO:0000256" key="3">
    <source>
        <dbReference type="ARBA" id="ARBA00022833"/>
    </source>
</evidence>
<dbReference type="SUPFAM" id="SSF90229">
    <property type="entry name" value="CCCH zinc finger"/>
    <property type="match status" value="1"/>
</dbReference>
<evidence type="ECO:0000259" key="6">
    <source>
        <dbReference type="PROSITE" id="PS50103"/>
    </source>
</evidence>
<feature type="compositionally biased region" description="Basic and acidic residues" evidence="5">
    <location>
        <begin position="136"/>
        <end position="149"/>
    </location>
</feature>
<feature type="compositionally biased region" description="Low complexity" evidence="5">
    <location>
        <begin position="184"/>
        <end position="205"/>
    </location>
</feature>
<dbReference type="EMBL" id="MU863639">
    <property type="protein sequence ID" value="KAK4100625.1"/>
    <property type="molecule type" value="Genomic_DNA"/>
</dbReference>
<feature type="zinc finger region" description="C3H1-type" evidence="4">
    <location>
        <begin position="207"/>
        <end position="235"/>
    </location>
</feature>
<sequence length="567" mass="58365">MVPQPCFFIVRPDTKHTTADGRVQIIPGPIVPLIAVDELPEWLDIAGVPRELAVEETIGLTNLGAAHKSNGSYAVRIIHDATPATRQQTAAVRDRETTPSPAAQAATPPPSCCSTPTPSPHSKTIAPAAATPAAHPADRVRSHWTEPHTGDSGLAGSVHNSHRPQLHAPQNQPPPQLSSGLAVTPTATTTIGTPNPGRSTGPTTTPAKTTEYCRHWCQFGTCKFDLECRYKHVMPDTPAALAEVGLKEIPRWFRYRYFTYTSPAAGRQLSQLIHASTTPTSSNNNTADTSNNSNNGHHLISLSPSDAAAAGLAGLDPRDVRVAEMSRLGLLPHPHPHPPPAPPTTPASSSTPSPSPAPSPAATIATATTATPIPGGTHQLGLLGLGIGGGGGRAVAGGLGGGNGTSASKKTIHKRVREAMAQLLFEELGLRSLGMGMGGKMGEGKKRARAARQWETNPLQKGREKKKPGLQATTKAGLSGGLARVEEMVATATATAAAVAGGGLGQEQTRNGAVVVEVPGPAASAQIKGGDGQGRLEDAGGQVVAGCEQGPAVQTVAVPKVGKLVDV</sequence>
<dbReference type="Proteomes" id="UP001305647">
    <property type="component" value="Unassembled WGS sequence"/>
</dbReference>
<feature type="compositionally biased region" description="Low complexity" evidence="5">
    <location>
        <begin position="126"/>
        <end position="135"/>
    </location>
</feature>
<feature type="region of interest" description="Disordered" evidence="5">
    <location>
        <begin position="329"/>
        <end position="362"/>
    </location>
</feature>
<accession>A0AAN6Q2N8</accession>
<keyword evidence="8" id="KW-1185">Reference proteome</keyword>
<feature type="domain" description="C3H1-type" evidence="6">
    <location>
        <begin position="207"/>
        <end position="235"/>
    </location>
</feature>
<evidence type="ECO:0000313" key="8">
    <source>
        <dbReference type="Proteomes" id="UP001305647"/>
    </source>
</evidence>
<protein>
    <recommendedName>
        <fullName evidence="6">C3H1-type domain-containing protein</fullName>
    </recommendedName>
</protein>
<evidence type="ECO:0000256" key="5">
    <source>
        <dbReference type="SAM" id="MobiDB-lite"/>
    </source>
</evidence>
<dbReference type="AlphaFoldDB" id="A0AAN6Q2N8"/>
<organism evidence="7 8">
    <name type="scientific">Parathielavia hyrcaniae</name>
    <dbReference type="NCBI Taxonomy" id="113614"/>
    <lineage>
        <taxon>Eukaryota</taxon>
        <taxon>Fungi</taxon>
        <taxon>Dikarya</taxon>
        <taxon>Ascomycota</taxon>
        <taxon>Pezizomycotina</taxon>
        <taxon>Sordariomycetes</taxon>
        <taxon>Sordariomycetidae</taxon>
        <taxon>Sordariales</taxon>
        <taxon>Chaetomiaceae</taxon>
        <taxon>Parathielavia</taxon>
    </lineage>
</organism>
<dbReference type="PROSITE" id="PS50103">
    <property type="entry name" value="ZF_C3H1"/>
    <property type="match status" value="1"/>
</dbReference>
<reference evidence="7" key="2">
    <citation type="submission" date="2023-05" db="EMBL/GenBank/DDBJ databases">
        <authorList>
            <consortium name="Lawrence Berkeley National Laboratory"/>
            <person name="Steindorff A."/>
            <person name="Hensen N."/>
            <person name="Bonometti L."/>
            <person name="Westerberg I."/>
            <person name="Brannstrom I.O."/>
            <person name="Guillou S."/>
            <person name="Cros-Aarteil S."/>
            <person name="Calhoun S."/>
            <person name="Haridas S."/>
            <person name="Kuo A."/>
            <person name="Mondo S."/>
            <person name="Pangilinan J."/>
            <person name="Riley R."/>
            <person name="Labutti K."/>
            <person name="Andreopoulos B."/>
            <person name="Lipzen A."/>
            <person name="Chen C."/>
            <person name="Yanf M."/>
            <person name="Daum C."/>
            <person name="Ng V."/>
            <person name="Clum A."/>
            <person name="Ohm R."/>
            <person name="Martin F."/>
            <person name="Silar P."/>
            <person name="Natvig D."/>
            <person name="Lalanne C."/>
            <person name="Gautier V."/>
            <person name="Ament-Velasquez S.L."/>
            <person name="Kruys A."/>
            <person name="Hutchinson M.I."/>
            <person name="Powell A.J."/>
            <person name="Barry K."/>
            <person name="Miller A.N."/>
            <person name="Grigoriev I.V."/>
            <person name="Debuchy R."/>
            <person name="Gladieux P."/>
            <person name="Thoren M.H."/>
            <person name="Johannesson H."/>
        </authorList>
    </citation>
    <scope>NUCLEOTIDE SEQUENCE</scope>
    <source>
        <strain evidence="7">CBS 757.83</strain>
    </source>
</reference>
<evidence type="ECO:0000313" key="7">
    <source>
        <dbReference type="EMBL" id="KAK4100625.1"/>
    </source>
</evidence>
<reference evidence="7" key="1">
    <citation type="journal article" date="2023" name="Mol. Phylogenet. Evol.">
        <title>Genome-scale phylogeny and comparative genomics of the fungal order Sordariales.</title>
        <authorList>
            <person name="Hensen N."/>
            <person name="Bonometti L."/>
            <person name="Westerberg I."/>
            <person name="Brannstrom I.O."/>
            <person name="Guillou S."/>
            <person name="Cros-Aarteil S."/>
            <person name="Calhoun S."/>
            <person name="Haridas S."/>
            <person name="Kuo A."/>
            <person name="Mondo S."/>
            <person name="Pangilinan J."/>
            <person name="Riley R."/>
            <person name="LaButti K."/>
            <person name="Andreopoulos B."/>
            <person name="Lipzen A."/>
            <person name="Chen C."/>
            <person name="Yan M."/>
            <person name="Daum C."/>
            <person name="Ng V."/>
            <person name="Clum A."/>
            <person name="Steindorff A."/>
            <person name="Ohm R.A."/>
            <person name="Martin F."/>
            <person name="Silar P."/>
            <person name="Natvig D.O."/>
            <person name="Lalanne C."/>
            <person name="Gautier V."/>
            <person name="Ament-Velasquez S.L."/>
            <person name="Kruys A."/>
            <person name="Hutchinson M.I."/>
            <person name="Powell A.J."/>
            <person name="Barry K."/>
            <person name="Miller A.N."/>
            <person name="Grigoriev I.V."/>
            <person name="Debuchy R."/>
            <person name="Gladieux P."/>
            <person name="Hiltunen Thoren M."/>
            <person name="Johannesson H."/>
        </authorList>
    </citation>
    <scope>NUCLEOTIDE SEQUENCE</scope>
    <source>
        <strain evidence="7">CBS 757.83</strain>
    </source>
</reference>
<dbReference type="InterPro" id="IPR000571">
    <property type="entry name" value="Znf_CCCH"/>
</dbReference>
<dbReference type="InterPro" id="IPR036855">
    <property type="entry name" value="Znf_CCCH_sf"/>
</dbReference>
<keyword evidence="2 4" id="KW-0863">Zinc-finger</keyword>
<proteinExistence type="predicted"/>
<evidence type="ECO:0000256" key="2">
    <source>
        <dbReference type="ARBA" id="ARBA00022771"/>
    </source>
</evidence>
<dbReference type="GO" id="GO:0008270">
    <property type="term" value="F:zinc ion binding"/>
    <property type="evidence" value="ECO:0007669"/>
    <property type="project" value="UniProtKB-KW"/>
</dbReference>
<keyword evidence="1 4" id="KW-0479">Metal-binding</keyword>
<name>A0AAN6Q2N8_9PEZI</name>
<feature type="region of interest" description="Disordered" evidence="5">
    <location>
        <begin position="276"/>
        <end position="302"/>
    </location>
</feature>
<keyword evidence="3 4" id="KW-0862">Zinc</keyword>
<gene>
    <name evidence="7" type="ORF">N658DRAFT_559444</name>
</gene>
<evidence type="ECO:0000256" key="1">
    <source>
        <dbReference type="ARBA" id="ARBA00022723"/>
    </source>
</evidence>
<feature type="compositionally biased region" description="Low complexity" evidence="5">
    <location>
        <begin position="98"/>
        <end position="116"/>
    </location>
</feature>
<evidence type="ECO:0000256" key="4">
    <source>
        <dbReference type="PROSITE-ProRule" id="PRU00723"/>
    </source>
</evidence>
<feature type="region of interest" description="Disordered" evidence="5">
    <location>
        <begin position="84"/>
        <end position="205"/>
    </location>
</feature>